<evidence type="ECO:0000313" key="3">
    <source>
        <dbReference type="Proteomes" id="UP000006174"/>
    </source>
</evidence>
<dbReference type="HOGENOM" id="CLU_455695_0_0_1"/>
<feature type="region of interest" description="Disordered" evidence="1">
    <location>
        <begin position="1"/>
        <end position="44"/>
    </location>
</feature>
<dbReference type="eggNOG" id="ENOG502TABT">
    <property type="taxonomic scope" value="Eukaryota"/>
</dbReference>
<name>I2FSD7_USTHO</name>
<sequence>MSVATRPRSHTGQSVSGSAPSTSTSASNNSVTNQLAPRFNNFRPARYQTKEELDRFFGTTTVQKREQRLRVRETDGQVFFDWIERDEWQHLLATGSLTSPNSPSDPNGRRRSSAATFLTLHSPLFPTSPARRASLATSGTPGCLSPLTGQFDMVTIRAAGDGDSTDAGERRGRKRSNSALQTGKRNGLVENQLPLSGGSEERRNWFNGNGFKRRQSDTSVFPSRQSFCAPEESHDPQSNNDRIRIARLPLGHRKLDKDSLDQAFGGLPASAPLIDISPKPSARSQKPATLQIPTQEKSSLIEIDGAASPVTSIGVDGCTFDSGSGVRRGTFGALCPPPQHRQERLLEPVQVLSIANTNYSRRLRPRSDTATMTPPSSAAMEFLQSPTPTSTSTTTNFSSQPAAPSRTLRHAASFDTPRQAAFSIPPDNKNIIADAGVWSQRQRWHSAGIETQPHTEQKKLRAVQSVASLRERSSRPEGPFSDFPASTAASILTKRTRKISCGSSDDSSCGDSSVPCWTSLAPRTGAKKFDRTRMQHLNALPQASLSPASTISGLPPVDLAPPMRDPVSLNRIATPKVAEQEPKVAKETPKFTQGRGTGLGTGPHVYDGMDIPCASIHLYSDPEDNIEPALALTMSASKLKKMKKKSHSTNTHASDFGAAIGASHARCASSSTSLQAADGVAQHAKGSSRWWSNILHG</sequence>
<feature type="compositionally biased region" description="Polar residues" evidence="1">
    <location>
        <begin position="282"/>
        <end position="293"/>
    </location>
</feature>
<keyword evidence="3" id="KW-1185">Reference proteome</keyword>
<proteinExistence type="predicted"/>
<feature type="compositionally biased region" description="Basic and acidic residues" evidence="1">
    <location>
        <begin position="578"/>
        <end position="589"/>
    </location>
</feature>
<feature type="compositionally biased region" description="Low complexity" evidence="1">
    <location>
        <begin position="12"/>
        <end position="34"/>
    </location>
</feature>
<evidence type="ECO:0000313" key="2">
    <source>
        <dbReference type="EMBL" id="CCF49830.1"/>
    </source>
</evidence>
<organism evidence="2 3">
    <name type="scientific">Ustilago hordei</name>
    <name type="common">Barley covered smut fungus</name>
    <dbReference type="NCBI Taxonomy" id="120017"/>
    <lineage>
        <taxon>Eukaryota</taxon>
        <taxon>Fungi</taxon>
        <taxon>Dikarya</taxon>
        <taxon>Basidiomycota</taxon>
        <taxon>Ustilaginomycotina</taxon>
        <taxon>Ustilaginomycetes</taxon>
        <taxon>Ustilaginales</taxon>
        <taxon>Ustilaginaceae</taxon>
        <taxon>Ustilago</taxon>
    </lineage>
</organism>
<feature type="compositionally biased region" description="Low complexity" evidence="1">
    <location>
        <begin position="385"/>
        <end position="395"/>
    </location>
</feature>
<feature type="compositionally biased region" description="Polar residues" evidence="1">
    <location>
        <begin position="217"/>
        <end position="226"/>
    </location>
</feature>
<evidence type="ECO:0000256" key="1">
    <source>
        <dbReference type="SAM" id="MobiDB-lite"/>
    </source>
</evidence>
<dbReference type="EMBL" id="CAGI01000149">
    <property type="protein sequence ID" value="CCF49830.1"/>
    <property type="molecule type" value="Genomic_DNA"/>
</dbReference>
<comment type="caution">
    <text evidence="2">The sequence shown here is derived from an EMBL/GenBank/DDBJ whole genome shotgun (WGS) entry which is preliminary data.</text>
</comment>
<dbReference type="OrthoDB" id="2546609at2759"/>
<dbReference type="OMA" id="DIPCASI"/>
<feature type="region of interest" description="Disordered" evidence="1">
    <location>
        <begin position="576"/>
        <end position="601"/>
    </location>
</feature>
<feature type="region of interest" description="Disordered" evidence="1">
    <location>
        <begin position="159"/>
        <end position="242"/>
    </location>
</feature>
<reference evidence="2 3" key="1">
    <citation type="journal article" date="2012" name="Plant Cell">
        <title>Genome comparison of barley and maize smut fungi reveals targeted loss of RNA silencing components and species-specific presence of transposable elements.</title>
        <authorList>
            <person name="Laurie J.D."/>
            <person name="Ali S."/>
            <person name="Linning R."/>
            <person name="Mannhaupt G."/>
            <person name="Wong P."/>
            <person name="Gueldener U."/>
            <person name="Muensterkoetter M."/>
            <person name="Moore R."/>
            <person name="Kahmann R."/>
            <person name="Bakkeren G."/>
            <person name="Schirawski J."/>
        </authorList>
    </citation>
    <scope>NUCLEOTIDE SEQUENCE [LARGE SCALE GENOMIC DNA]</scope>
    <source>
        <strain evidence="3">Uh4875-4</strain>
    </source>
</reference>
<dbReference type="AlphaFoldDB" id="I2FSD7"/>
<dbReference type="Proteomes" id="UP000006174">
    <property type="component" value="Unassembled WGS sequence"/>
</dbReference>
<feature type="region of interest" description="Disordered" evidence="1">
    <location>
        <begin position="380"/>
        <end position="409"/>
    </location>
</feature>
<gene>
    <name evidence="2" type="ORF">UHOR_08179</name>
</gene>
<feature type="region of interest" description="Disordered" evidence="1">
    <location>
        <begin position="270"/>
        <end position="293"/>
    </location>
</feature>
<protein>
    <submittedName>
        <fullName evidence="2">Uncharacterized protein</fullName>
    </submittedName>
</protein>
<accession>I2FSD7</accession>